<sequence>MSKRVKKKTTIHKHHQEPEDWCFECKDGGKVVVCDQGSCGKVYHPHCIDQDESLSEVKTWVCGWHYCITCRDFAKYYCLGCPNGSLCYNCIDSSKFTVIKRKKGLCSVCSELVLIIEQNLEQDSEGNKLTLNDRETYECLFKEYWEIVKDKEKLTSNDVLAALDNSKEDKSFLFQSDSSEDEEEKDEEFVSSDSDEDRTPKRRTIRRKRPNRHESKPSSSRRKSLLKKGLLFKKPNYFASINAKNINLVYLKQSLVQELSKQPESFTNKVVGAFVRVKVDAKDSKQRNSYHLVKVVGVLNDEKSNGFLFQVSSTANAIPISKISDADFIEEECVDLQQKVKSGLIPRLTVAELQEKAILLHEDITKHVCIIYSYAS</sequence>
<dbReference type="InterPro" id="IPR055198">
    <property type="entry name" value="NSD_PHD"/>
</dbReference>
<evidence type="ECO:0000256" key="1">
    <source>
        <dbReference type="ARBA" id="ARBA00022723"/>
    </source>
</evidence>
<dbReference type="InterPro" id="IPR004343">
    <property type="entry name" value="Plus-3_dom"/>
</dbReference>
<dbReference type="Proteomes" id="UP000447434">
    <property type="component" value="Chromosome 4"/>
</dbReference>
<dbReference type="InterPro" id="IPR001965">
    <property type="entry name" value="Znf_PHD"/>
</dbReference>
<dbReference type="InterPro" id="IPR019786">
    <property type="entry name" value="Zinc_finger_PHD-type_CS"/>
</dbReference>
<evidence type="ECO:0000313" key="7">
    <source>
        <dbReference type="Proteomes" id="UP000447434"/>
    </source>
</evidence>
<dbReference type="CDD" id="cd15568">
    <property type="entry name" value="PHD5_NSD"/>
    <property type="match status" value="1"/>
</dbReference>
<feature type="domain" description="Plus3" evidence="5">
    <location>
        <begin position="240"/>
        <end position="365"/>
    </location>
</feature>
<organism evidence="6 7">
    <name type="scientific">Lupinus albus</name>
    <name type="common">White lupine</name>
    <name type="synonym">Lupinus termis</name>
    <dbReference type="NCBI Taxonomy" id="3870"/>
    <lineage>
        <taxon>Eukaryota</taxon>
        <taxon>Viridiplantae</taxon>
        <taxon>Streptophyta</taxon>
        <taxon>Embryophyta</taxon>
        <taxon>Tracheophyta</taxon>
        <taxon>Spermatophyta</taxon>
        <taxon>Magnoliopsida</taxon>
        <taxon>eudicotyledons</taxon>
        <taxon>Gunneridae</taxon>
        <taxon>Pentapetalae</taxon>
        <taxon>rosids</taxon>
        <taxon>fabids</taxon>
        <taxon>Fabales</taxon>
        <taxon>Fabaceae</taxon>
        <taxon>Papilionoideae</taxon>
        <taxon>50 kb inversion clade</taxon>
        <taxon>genistoids sensu lato</taxon>
        <taxon>core genistoids</taxon>
        <taxon>Genisteae</taxon>
        <taxon>Lupinus</taxon>
    </lineage>
</organism>
<dbReference type="InterPro" id="IPR011011">
    <property type="entry name" value="Znf_FYVE_PHD"/>
</dbReference>
<keyword evidence="1" id="KW-0479">Metal-binding</keyword>
<dbReference type="EMBL" id="WOCE01000004">
    <property type="protein sequence ID" value="KAE9616091.1"/>
    <property type="molecule type" value="Genomic_DNA"/>
</dbReference>
<keyword evidence="7" id="KW-1185">Reference proteome</keyword>
<dbReference type="InterPro" id="IPR013083">
    <property type="entry name" value="Znf_RING/FYVE/PHD"/>
</dbReference>
<feature type="compositionally biased region" description="Basic residues" evidence="4">
    <location>
        <begin position="200"/>
        <end position="211"/>
    </location>
</feature>
<dbReference type="Pfam" id="PF03126">
    <property type="entry name" value="Plus-3"/>
    <property type="match status" value="1"/>
</dbReference>
<dbReference type="SUPFAM" id="SSF57903">
    <property type="entry name" value="FYVE/PHD zinc finger"/>
    <property type="match status" value="1"/>
</dbReference>
<comment type="caution">
    <text evidence="6">The sequence shown here is derived from an EMBL/GenBank/DDBJ whole genome shotgun (WGS) entry which is preliminary data.</text>
</comment>
<dbReference type="Gene3D" id="3.90.70.200">
    <property type="entry name" value="Plus-3 domain"/>
    <property type="match status" value="1"/>
</dbReference>
<dbReference type="PROSITE" id="PS01359">
    <property type="entry name" value="ZF_PHD_1"/>
    <property type="match status" value="1"/>
</dbReference>
<evidence type="ECO:0000256" key="4">
    <source>
        <dbReference type="SAM" id="MobiDB-lite"/>
    </source>
</evidence>
<feature type="region of interest" description="Disordered" evidence="4">
    <location>
        <begin position="174"/>
        <end position="224"/>
    </location>
</feature>
<evidence type="ECO:0000313" key="6">
    <source>
        <dbReference type="EMBL" id="KAE9616091.1"/>
    </source>
</evidence>
<dbReference type="InterPro" id="IPR036128">
    <property type="entry name" value="Plus3-like_sf"/>
</dbReference>
<keyword evidence="3" id="KW-0862">Zinc</keyword>
<dbReference type="SMART" id="SM00719">
    <property type="entry name" value="Plus3"/>
    <property type="match status" value="1"/>
</dbReference>
<accession>A0A6A4QQ01</accession>
<evidence type="ECO:0000256" key="3">
    <source>
        <dbReference type="ARBA" id="ARBA00022833"/>
    </source>
</evidence>
<dbReference type="Pfam" id="PF22908">
    <property type="entry name" value="PHD_NSD"/>
    <property type="match status" value="1"/>
</dbReference>
<dbReference type="SMART" id="SM00249">
    <property type="entry name" value="PHD"/>
    <property type="match status" value="1"/>
</dbReference>
<dbReference type="InterPro" id="IPR045894">
    <property type="entry name" value="At5g08430-like"/>
</dbReference>
<dbReference type="GO" id="GO:0008270">
    <property type="term" value="F:zinc ion binding"/>
    <property type="evidence" value="ECO:0007669"/>
    <property type="project" value="UniProtKB-KW"/>
</dbReference>
<dbReference type="AlphaFoldDB" id="A0A6A4QQ01"/>
<reference evidence="7" key="1">
    <citation type="journal article" date="2020" name="Nat. Commun.">
        <title>Genome sequence of the cluster root forming white lupin.</title>
        <authorList>
            <person name="Hufnagel B."/>
            <person name="Marques A."/>
            <person name="Soriano A."/>
            <person name="Marques L."/>
            <person name="Divol F."/>
            <person name="Doumas P."/>
            <person name="Sallet E."/>
            <person name="Mancinotti D."/>
            <person name="Carrere S."/>
            <person name="Marande W."/>
            <person name="Arribat S."/>
            <person name="Keller J."/>
            <person name="Huneau C."/>
            <person name="Blein T."/>
            <person name="Aime D."/>
            <person name="Laguerre M."/>
            <person name="Taylor J."/>
            <person name="Schubert V."/>
            <person name="Nelson M."/>
            <person name="Geu-Flores F."/>
            <person name="Crespi M."/>
            <person name="Gallardo-Guerrero K."/>
            <person name="Delaux P.-M."/>
            <person name="Salse J."/>
            <person name="Berges H."/>
            <person name="Guyot R."/>
            <person name="Gouzy J."/>
            <person name="Peret B."/>
        </authorList>
    </citation>
    <scope>NUCLEOTIDE SEQUENCE [LARGE SCALE GENOMIC DNA]</scope>
    <source>
        <strain evidence="7">cv. Amiga</strain>
    </source>
</reference>
<dbReference type="PANTHER" id="PTHR46851:SF22">
    <property type="entry name" value="ZINC ION BINDING _ DNA BINDING PROTEIN"/>
    <property type="match status" value="1"/>
</dbReference>
<dbReference type="OrthoDB" id="1870062at2759"/>
<dbReference type="PROSITE" id="PS51360">
    <property type="entry name" value="PLUS3"/>
    <property type="match status" value="1"/>
</dbReference>
<dbReference type="PANTHER" id="PTHR46851">
    <property type="entry name" value="OS01G0884500 PROTEIN"/>
    <property type="match status" value="1"/>
</dbReference>
<gene>
    <name evidence="6" type="ORF">Lalb_Chr04g0262091</name>
</gene>
<name>A0A6A4QQ01_LUPAL</name>
<keyword evidence="2" id="KW-0863">Zinc-finger</keyword>
<dbReference type="Gene3D" id="3.30.40.10">
    <property type="entry name" value="Zinc/RING finger domain, C3HC4 (zinc finger)"/>
    <property type="match status" value="1"/>
</dbReference>
<evidence type="ECO:0000259" key="5">
    <source>
        <dbReference type="PROSITE" id="PS51360"/>
    </source>
</evidence>
<dbReference type="GO" id="GO:0003677">
    <property type="term" value="F:DNA binding"/>
    <property type="evidence" value="ECO:0007669"/>
    <property type="project" value="InterPro"/>
</dbReference>
<dbReference type="SUPFAM" id="SSF159042">
    <property type="entry name" value="Plus3-like"/>
    <property type="match status" value="1"/>
</dbReference>
<protein>
    <submittedName>
        <fullName evidence="6">Putative chromatin regulator PHD family</fullName>
    </submittedName>
</protein>
<evidence type="ECO:0000256" key="2">
    <source>
        <dbReference type="ARBA" id="ARBA00022771"/>
    </source>
</evidence>
<proteinExistence type="predicted"/>
<feature type="compositionally biased region" description="Acidic residues" evidence="4">
    <location>
        <begin position="178"/>
        <end position="196"/>
    </location>
</feature>